<evidence type="ECO:0008006" key="3">
    <source>
        <dbReference type="Google" id="ProtNLM"/>
    </source>
</evidence>
<gene>
    <name evidence="1" type="ORF">A3Q56_03202</name>
</gene>
<organism evidence="1 2">
    <name type="scientific">Intoshia linei</name>
    <dbReference type="NCBI Taxonomy" id="1819745"/>
    <lineage>
        <taxon>Eukaryota</taxon>
        <taxon>Metazoa</taxon>
        <taxon>Spiralia</taxon>
        <taxon>Lophotrochozoa</taxon>
        <taxon>Mesozoa</taxon>
        <taxon>Orthonectida</taxon>
        <taxon>Rhopaluridae</taxon>
        <taxon>Intoshia</taxon>
    </lineage>
</organism>
<dbReference type="PANTHER" id="PTHR46513">
    <property type="entry name" value="VITELLOGENIN RECEPTOR-LIKE PROTEIN-RELATED-RELATED"/>
    <property type="match status" value="1"/>
</dbReference>
<dbReference type="Proteomes" id="UP000078046">
    <property type="component" value="Unassembled WGS sequence"/>
</dbReference>
<dbReference type="Gene3D" id="2.120.10.30">
    <property type="entry name" value="TolB, C-terminal domain"/>
    <property type="match status" value="1"/>
</dbReference>
<name>A0A177B4A9_9BILA</name>
<dbReference type="InterPro" id="IPR000033">
    <property type="entry name" value="LDLR_classB_rpt"/>
</dbReference>
<evidence type="ECO:0000313" key="2">
    <source>
        <dbReference type="Proteomes" id="UP000078046"/>
    </source>
</evidence>
<dbReference type="InterPro" id="IPR011042">
    <property type="entry name" value="6-blade_b-propeller_TolB-like"/>
</dbReference>
<comment type="caution">
    <text evidence="1">The sequence shown here is derived from an EMBL/GenBank/DDBJ whole genome shotgun (WGS) entry which is preliminary data.</text>
</comment>
<sequence length="585" mass="68185">MKNNNSDNNIDLLMKDSLITNGEIYYNDTVIGKLKLQFDGANMQLNSTILMKNSLLLFVYDNIENYSKISYFIRLIPALIYNTLLNNKVKTLLGFVFFESDDYVKNSINGTIVIYRNNETIFNMTQSLYMKNDSFDLHVSFQGNLSAFSFNYESVDLNYVKTFNTSIIDEEKQYVSTLKAHKIFDKEKNEMFDVIINYVSNSNNNFTHVRHVGNKVLTRNLFETNKHTTHWNDEVFLSHQNLKDIKCENENFISCPRLYKKYKICKFELKGCVKQCRNGVASNSLGFCKDVIEMMNTPDIIHEDTLKYDVAIISCGNTISAIKLNDSNVKNMQYKLLYTLQGGLIQSLAVKCEKNKTMLYFSDSMRKKTHSVRLYPFPNELSNDEHSQIILDETIKDLHLVKDNLYGIDNKNTIFVYDTKNGIKYDIIQQSNSAKPRSIVVDDKLGYIFISDVNIKSPKIQRYSIHNKEMVSIISYGILQPIDLFIDTKLKRIYWIDWDTRRLESSDYYGNYIRTHVLNIVKPYSFIRYNEYFMWTSWILNKSLAFEMDNGIENANITTQFSRLSLGLNGRCYTIKLLPKSCKIP</sequence>
<protein>
    <recommendedName>
        <fullName evidence="3">EGF-like domain-containing protein</fullName>
    </recommendedName>
</protein>
<dbReference type="SMART" id="SM00135">
    <property type="entry name" value="LY"/>
    <property type="match status" value="2"/>
</dbReference>
<keyword evidence="2" id="KW-1185">Reference proteome</keyword>
<dbReference type="InterPro" id="IPR050778">
    <property type="entry name" value="Cueball_EGF_LRP_Nidogen"/>
</dbReference>
<accession>A0A177B4A9</accession>
<proteinExistence type="predicted"/>
<dbReference type="EMBL" id="LWCA01000343">
    <property type="protein sequence ID" value="OAF69056.1"/>
    <property type="molecule type" value="Genomic_DNA"/>
</dbReference>
<dbReference type="SUPFAM" id="SSF63825">
    <property type="entry name" value="YWTD domain"/>
    <property type="match status" value="1"/>
</dbReference>
<dbReference type="OrthoDB" id="21182at2759"/>
<dbReference type="AlphaFoldDB" id="A0A177B4A9"/>
<evidence type="ECO:0000313" key="1">
    <source>
        <dbReference type="EMBL" id="OAF69056.1"/>
    </source>
</evidence>
<reference evidence="1 2" key="1">
    <citation type="submission" date="2016-04" db="EMBL/GenBank/DDBJ databases">
        <title>The genome of Intoshia linei affirms orthonectids as highly simplified spiralians.</title>
        <authorList>
            <person name="Mikhailov K.V."/>
            <person name="Slusarev G.S."/>
            <person name="Nikitin M.A."/>
            <person name="Logacheva M.D."/>
            <person name="Penin A."/>
            <person name="Aleoshin V."/>
            <person name="Panchin Y.V."/>
        </authorList>
    </citation>
    <scope>NUCLEOTIDE SEQUENCE [LARGE SCALE GENOMIC DNA]</scope>
    <source>
        <strain evidence="1">Intl2013</strain>
        <tissue evidence="1">Whole animal</tissue>
    </source>
</reference>